<keyword evidence="12" id="KW-1185">Reference proteome</keyword>
<evidence type="ECO:0000256" key="9">
    <source>
        <dbReference type="RuleBase" id="RU003939"/>
    </source>
</evidence>
<gene>
    <name evidence="8" type="primary">ihfB</name>
    <name evidence="8" type="synonym">himD</name>
    <name evidence="11" type="ORF">GPL21_09460</name>
</gene>
<evidence type="ECO:0000256" key="2">
    <source>
        <dbReference type="ARBA" id="ARBA00018700"/>
    </source>
</evidence>
<dbReference type="Gene3D" id="4.10.520.10">
    <property type="entry name" value="IHF-like DNA-binding proteins"/>
    <property type="match status" value="1"/>
</dbReference>
<dbReference type="PROSITE" id="PS00045">
    <property type="entry name" value="HISTONE_LIKE"/>
    <property type="match status" value="1"/>
</dbReference>
<evidence type="ECO:0000256" key="7">
    <source>
        <dbReference type="ARBA" id="ARBA00023172"/>
    </source>
</evidence>
<organism evidence="11 12">
    <name type="scientific">Bradyrhizobium pachyrhizi</name>
    <dbReference type="NCBI Taxonomy" id="280333"/>
    <lineage>
        <taxon>Bacteria</taxon>
        <taxon>Pseudomonadati</taxon>
        <taxon>Pseudomonadota</taxon>
        <taxon>Alphaproteobacteria</taxon>
        <taxon>Hyphomicrobiales</taxon>
        <taxon>Nitrobacteraceae</taxon>
        <taxon>Bradyrhizobium</taxon>
    </lineage>
</organism>
<dbReference type="GO" id="GO:0030527">
    <property type="term" value="F:structural constituent of chromatin"/>
    <property type="evidence" value="ECO:0007669"/>
    <property type="project" value="InterPro"/>
</dbReference>
<evidence type="ECO:0000256" key="4">
    <source>
        <dbReference type="ARBA" id="ARBA00023015"/>
    </source>
</evidence>
<dbReference type="InterPro" id="IPR005685">
    <property type="entry name" value="IHF_beta"/>
</dbReference>
<proteinExistence type="inferred from homology"/>
<dbReference type="PANTHER" id="PTHR33175">
    <property type="entry name" value="DNA-BINDING PROTEIN HU"/>
    <property type="match status" value="1"/>
</dbReference>
<dbReference type="Pfam" id="PF00216">
    <property type="entry name" value="Bac_DNA_binding"/>
    <property type="match status" value="1"/>
</dbReference>
<sequence length="109" mass="12152">MIKSELVQRIAEHNPHLYQRDVENIVNAILDEIVAALARGDRVELRGFGAFSVKHRPARAGRNPRTGEHVPVDQKSVPFFKTGKEMRERLNRDVTEAGAAKVDAPKADA</sequence>
<dbReference type="GO" id="GO:0005829">
    <property type="term" value="C:cytosol"/>
    <property type="evidence" value="ECO:0007669"/>
    <property type="project" value="TreeGrafter"/>
</dbReference>
<dbReference type="NCBIfam" id="NF001222">
    <property type="entry name" value="PRK00199.1"/>
    <property type="match status" value="1"/>
</dbReference>
<dbReference type="GeneID" id="92950169"/>
<evidence type="ECO:0000256" key="8">
    <source>
        <dbReference type="HAMAP-Rule" id="MF_00381"/>
    </source>
</evidence>
<name>A0A0R3BWP1_9BRAD</name>
<keyword evidence="7 8" id="KW-0233">DNA recombination</keyword>
<dbReference type="PANTHER" id="PTHR33175:SF5">
    <property type="entry name" value="INTEGRATION HOST FACTOR SUBUNIT BETA"/>
    <property type="match status" value="1"/>
</dbReference>
<accession>A0A0R3BWP1</accession>
<comment type="subunit">
    <text evidence="8 10">Heterodimer of an alpha and a beta chain.</text>
</comment>
<dbReference type="GO" id="GO:0006417">
    <property type="term" value="P:regulation of translation"/>
    <property type="evidence" value="ECO:0007669"/>
    <property type="project" value="UniProtKB-UniRule"/>
</dbReference>
<reference evidence="11 12" key="1">
    <citation type="submission" date="2019-12" db="EMBL/GenBank/DDBJ databases">
        <title>Draft genome sequences Bradyrhizobium cajani AMBPC1010, Bradyrhizobium pachyrhizi AMBPC1040 and Bradyrhizobium yuanmingense ALSPC3051, three plant growth promoting strains isolated from nodules of Cajanus cajan L. in Dominican Republic.</title>
        <authorList>
            <person name="Flores-Felix J.D."/>
            <person name="Araujo J."/>
            <person name="Diaz-Alcantara C."/>
            <person name="Gonzalez-Andres F."/>
            <person name="Velazquez E."/>
        </authorList>
    </citation>
    <scope>NUCLEOTIDE SEQUENCE [LARGE SCALE GENOMIC DNA]</scope>
    <source>
        <strain evidence="11 12">1040</strain>
    </source>
</reference>
<keyword evidence="4 8" id="KW-0805">Transcription regulation</keyword>
<dbReference type="HAMAP" id="MF_00381">
    <property type="entry name" value="IHF_beta"/>
    <property type="match status" value="1"/>
</dbReference>
<dbReference type="AlphaFoldDB" id="A0A0R3BWP1"/>
<dbReference type="InterPro" id="IPR000119">
    <property type="entry name" value="Hist_DNA-bd"/>
</dbReference>
<protein>
    <recommendedName>
        <fullName evidence="2 8">Integration host factor subunit beta</fullName>
        <shortName evidence="8">IHF-beta</shortName>
    </recommendedName>
</protein>
<dbReference type="PRINTS" id="PR01727">
    <property type="entry name" value="DNABINDINGHU"/>
</dbReference>
<dbReference type="NCBIfam" id="TIGR00988">
    <property type="entry name" value="hip"/>
    <property type="match status" value="1"/>
</dbReference>
<keyword evidence="6 8" id="KW-0804">Transcription</keyword>
<evidence type="ECO:0000256" key="1">
    <source>
        <dbReference type="ARBA" id="ARBA00010529"/>
    </source>
</evidence>
<dbReference type="GO" id="GO:0006355">
    <property type="term" value="P:regulation of DNA-templated transcription"/>
    <property type="evidence" value="ECO:0007669"/>
    <property type="project" value="UniProtKB-UniRule"/>
</dbReference>
<comment type="caution">
    <text evidence="11">The sequence shown here is derived from an EMBL/GenBank/DDBJ whole genome shotgun (WGS) entry which is preliminary data.</text>
</comment>
<dbReference type="EMBL" id="WQNF01000005">
    <property type="protein sequence ID" value="MVT65332.1"/>
    <property type="molecule type" value="Genomic_DNA"/>
</dbReference>
<evidence type="ECO:0000313" key="11">
    <source>
        <dbReference type="EMBL" id="MVT65332.1"/>
    </source>
</evidence>
<dbReference type="SUPFAM" id="SSF47729">
    <property type="entry name" value="IHF-like DNA-binding proteins"/>
    <property type="match status" value="1"/>
</dbReference>
<dbReference type="InterPro" id="IPR010992">
    <property type="entry name" value="IHF-like_DNA-bd_dom_sf"/>
</dbReference>
<keyword evidence="3 8" id="KW-0810">Translation regulation</keyword>
<dbReference type="CDD" id="cd13836">
    <property type="entry name" value="IHF_B"/>
    <property type="match status" value="1"/>
</dbReference>
<keyword evidence="5 8" id="KW-0238">DNA-binding</keyword>
<dbReference type="RefSeq" id="WP_016847379.1">
    <property type="nucleotide sequence ID" value="NZ_CP121667.1"/>
</dbReference>
<dbReference type="InterPro" id="IPR020816">
    <property type="entry name" value="Histone-like_DNA-bd_CS"/>
</dbReference>
<dbReference type="FunFam" id="4.10.520.10:FF:000008">
    <property type="entry name" value="Integration host factor subunit beta"/>
    <property type="match status" value="1"/>
</dbReference>
<evidence type="ECO:0000256" key="5">
    <source>
        <dbReference type="ARBA" id="ARBA00023125"/>
    </source>
</evidence>
<evidence type="ECO:0000256" key="6">
    <source>
        <dbReference type="ARBA" id="ARBA00023163"/>
    </source>
</evidence>
<dbReference type="SMART" id="SM00411">
    <property type="entry name" value="BHL"/>
    <property type="match status" value="1"/>
</dbReference>
<evidence type="ECO:0000313" key="12">
    <source>
        <dbReference type="Proteomes" id="UP000436468"/>
    </source>
</evidence>
<evidence type="ECO:0000256" key="10">
    <source>
        <dbReference type="RuleBase" id="RU003941"/>
    </source>
</evidence>
<comment type="similarity">
    <text evidence="1 8 9">Belongs to the bacterial histone-like protein family.</text>
</comment>
<dbReference type="GO" id="GO:0005694">
    <property type="term" value="C:chromosome"/>
    <property type="evidence" value="ECO:0007669"/>
    <property type="project" value="InterPro"/>
</dbReference>
<comment type="function">
    <text evidence="8 10">This protein is one of the two subunits of integration host factor, a specific DNA-binding protein that functions in genetic recombination as well as in transcriptional and translational control.</text>
</comment>
<evidence type="ECO:0000256" key="3">
    <source>
        <dbReference type="ARBA" id="ARBA00022845"/>
    </source>
</evidence>
<dbReference type="Proteomes" id="UP000436468">
    <property type="component" value="Unassembled WGS sequence"/>
</dbReference>
<dbReference type="GO" id="GO:0006310">
    <property type="term" value="P:DNA recombination"/>
    <property type="evidence" value="ECO:0007669"/>
    <property type="project" value="UniProtKB-UniRule"/>
</dbReference>
<dbReference type="GO" id="GO:0003677">
    <property type="term" value="F:DNA binding"/>
    <property type="evidence" value="ECO:0007669"/>
    <property type="project" value="UniProtKB-UniRule"/>
</dbReference>